<dbReference type="EMBL" id="PCSR01000093">
    <property type="protein sequence ID" value="PIP52900.1"/>
    <property type="molecule type" value="Genomic_DNA"/>
</dbReference>
<keyword evidence="1" id="KW-0812">Transmembrane</keyword>
<organism evidence="2 3">
    <name type="scientific">Candidatus Beckwithbacteria bacterium CG23_combo_of_CG06-09_8_20_14_all_34_8</name>
    <dbReference type="NCBI Taxonomy" id="1974497"/>
    <lineage>
        <taxon>Bacteria</taxon>
        <taxon>Candidatus Beckwithiibacteriota</taxon>
    </lineage>
</organism>
<accession>A0A2H0B768</accession>
<dbReference type="Proteomes" id="UP000229459">
    <property type="component" value="Unassembled WGS sequence"/>
</dbReference>
<sequence length="89" mass="9979">MDPMQILIIVLVTVLTVLLTIVGIQAIFILKELKKTMSRINSIMDDVETVSHSIATPVQKFSTLLMSLQQGAGIIRFLNRIMEKHKDGE</sequence>
<keyword evidence="1" id="KW-0472">Membrane</keyword>
<dbReference type="AlphaFoldDB" id="A0A2H0B768"/>
<evidence type="ECO:0000313" key="2">
    <source>
        <dbReference type="EMBL" id="PIP52900.1"/>
    </source>
</evidence>
<reference evidence="2 3" key="1">
    <citation type="submission" date="2017-09" db="EMBL/GenBank/DDBJ databases">
        <title>Depth-based differentiation of microbial function through sediment-hosted aquifers and enrichment of novel symbionts in the deep terrestrial subsurface.</title>
        <authorList>
            <person name="Probst A.J."/>
            <person name="Ladd B."/>
            <person name="Jarett J.K."/>
            <person name="Geller-Mcgrath D.E."/>
            <person name="Sieber C.M."/>
            <person name="Emerson J.B."/>
            <person name="Anantharaman K."/>
            <person name="Thomas B.C."/>
            <person name="Malmstrom R."/>
            <person name="Stieglmeier M."/>
            <person name="Klingl A."/>
            <person name="Woyke T."/>
            <person name="Ryan C.M."/>
            <person name="Banfield J.F."/>
        </authorList>
    </citation>
    <scope>NUCLEOTIDE SEQUENCE [LARGE SCALE GENOMIC DNA]</scope>
    <source>
        <strain evidence="2">CG23_combo_of_CG06-09_8_20_14_all_34_8</strain>
    </source>
</reference>
<evidence type="ECO:0000256" key="1">
    <source>
        <dbReference type="SAM" id="Phobius"/>
    </source>
</evidence>
<comment type="caution">
    <text evidence="2">The sequence shown here is derived from an EMBL/GenBank/DDBJ whole genome shotgun (WGS) entry which is preliminary data.</text>
</comment>
<proteinExistence type="predicted"/>
<evidence type="ECO:0008006" key="4">
    <source>
        <dbReference type="Google" id="ProtNLM"/>
    </source>
</evidence>
<keyword evidence="1" id="KW-1133">Transmembrane helix</keyword>
<name>A0A2H0B768_9BACT</name>
<evidence type="ECO:0000313" key="3">
    <source>
        <dbReference type="Proteomes" id="UP000229459"/>
    </source>
</evidence>
<feature type="transmembrane region" description="Helical" evidence="1">
    <location>
        <begin position="6"/>
        <end position="30"/>
    </location>
</feature>
<protein>
    <recommendedName>
        <fullName evidence="4">DUF948 domain-containing protein</fullName>
    </recommendedName>
</protein>
<gene>
    <name evidence="2" type="ORF">COX08_03925</name>
</gene>